<name>A0A915YE66_9BACT</name>
<protein>
    <submittedName>
        <fullName evidence="1">Uncharacterized protein</fullName>
    </submittedName>
</protein>
<proteinExistence type="predicted"/>
<keyword evidence="2" id="KW-1185">Reference proteome</keyword>
<evidence type="ECO:0000313" key="2">
    <source>
        <dbReference type="Proteomes" id="UP001060919"/>
    </source>
</evidence>
<gene>
    <name evidence="1" type="ORF">AsAng_0021820</name>
</gene>
<dbReference type="Proteomes" id="UP001060919">
    <property type="component" value="Chromosome"/>
</dbReference>
<organism evidence="1 2">
    <name type="scientific">Aureispira anguillae</name>
    <dbReference type="NCBI Taxonomy" id="2864201"/>
    <lineage>
        <taxon>Bacteria</taxon>
        <taxon>Pseudomonadati</taxon>
        <taxon>Bacteroidota</taxon>
        <taxon>Saprospiria</taxon>
        <taxon>Saprospirales</taxon>
        <taxon>Saprospiraceae</taxon>
        <taxon>Aureispira</taxon>
    </lineage>
</organism>
<accession>A0A915YE66</accession>
<sequence length="41" mass="4756">MIYLHPFNKLVNDALGRVDTGIRKGVVRIVFYLNTPFLSNY</sequence>
<dbReference type="AlphaFoldDB" id="A0A915YE66"/>
<evidence type="ECO:0000313" key="1">
    <source>
        <dbReference type="EMBL" id="BDS11468.1"/>
    </source>
</evidence>
<reference evidence="1" key="1">
    <citation type="submission" date="2022-09" db="EMBL/GenBank/DDBJ databases">
        <title>Aureispira anguillicida sp. nov., isolated from Leptocephalus of Japanese eel Anguilla japonica.</title>
        <authorList>
            <person name="Yuasa K."/>
            <person name="Mekata T."/>
            <person name="Ikunari K."/>
        </authorList>
    </citation>
    <scope>NUCLEOTIDE SEQUENCE</scope>
    <source>
        <strain evidence="1">EL160426</strain>
    </source>
</reference>
<dbReference type="EMBL" id="AP026867">
    <property type="protein sequence ID" value="BDS11468.1"/>
    <property type="molecule type" value="Genomic_DNA"/>
</dbReference>
<dbReference type="KEGG" id="aup:AsAng_0021820"/>